<dbReference type="SUPFAM" id="SSF50324">
    <property type="entry name" value="Inorganic pyrophosphatase"/>
    <property type="match status" value="1"/>
</dbReference>
<evidence type="ECO:0000256" key="5">
    <source>
        <dbReference type="HAMAP-Rule" id="MF_00209"/>
    </source>
</evidence>
<evidence type="ECO:0000256" key="2">
    <source>
        <dbReference type="ARBA" id="ARBA00022723"/>
    </source>
</evidence>
<dbReference type="PANTHER" id="PTHR10286">
    <property type="entry name" value="INORGANIC PYROPHOSPHATASE"/>
    <property type="match status" value="1"/>
</dbReference>
<dbReference type="EMBL" id="BAABLD010000001">
    <property type="protein sequence ID" value="GAA5157588.1"/>
    <property type="molecule type" value="Genomic_DNA"/>
</dbReference>
<keyword evidence="4 5" id="KW-0460">Magnesium</keyword>
<dbReference type="InterPro" id="IPR008162">
    <property type="entry name" value="Pyrophosphatase"/>
</dbReference>
<dbReference type="RefSeq" id="WP_345530859.1">
    <property type="nucleotide sequence ID" value="NZ_BAABLD010000001.1"/>
</dbReference>
<dbReference type="PROSITE" id="PS00387">
    <property type="entry name" value="PPASE"/>
    <property type="match status" value="1"/>
</dbReference>
<comment type="subunit">
    <text evidence="5">Homohexamer.</text>
</comment>
<comment type="catalytic activity">
    <reaction evidence="5">
        <text>diphosphate + H2O = 2 phosphate + H(+)</text>
        <dbReference type="Rhea" id="RHEA:24576"/>
        <dbReference type="ChEBI" id="CHEBI:15377"/>
        <dbReference type="ChEBI" id="CHEBI:15378"/>
        <dbReference type="ChEBI" id="CHEBI:33019"/>
        <dbReference type="ChEBI" id="CHEBI:43474"/>
        <dbReference type="EC" id="3.6.1.1"/>
    </reaction>
</comment>
<feature type="binding site" evidence="5">
    <location>
        <position position="30"/>
    </location>
    <ligand>
        <name>substrate</name>
    </ligand>
</feature>
<protein>
    <recommendedName>
        <fullName evidence="5">Inorganic pyrophosphatase</fullName>
        <ecNumber evidence="5">3.6.1.1</ecNumber>
    </recommendedName>
    <alternativeName>
        <fullName evidence="5">Pyrophosphate phospho-hydrolase</fullName>
        <shortName evidence="5">PPase</shortName>
    </alternativeName>
</protein>
<keyword evidence="5" id="KW-0963">Cytoplasm</keyword>
<evidence type="ECO:0000313" key="6">
    <source>
        <dbReference type="EMBL" id="GAA5157588.1"/>
    </source>
</evidence>
<dbReference type="NCBIfam" id="NF002317">
    <property type="entry name" value="PRK01250.1"/>
    <property type="match status" value="1"/>
</dbReference>
<comment type="caution">
    <text evidence="6">The sequence shown here is derived from an EMBL/GenBank/DDBJ whole genome shotgun (WGS) entry which is preliminary data.</text>
</comment>
<dbReference type="HAMAP" id="MF_00209">
    <property type="entry name" value="Inorganic_PPase"/>
    <property type="match status" value="1"/>
</dbReference>
<dbReference type="InterPro" id="IPR036649">
    <property type="entry name" value="Pyrophosphatase_sf"/>
</dbReference>
<organism evidence="6 7">
    <name type="scientific">Viridibacterium curvum</name>
    <dbReference type="NCBI Taxonomy" id="1101404"/>
    <lineage>
        <taxon>Bacteria</taxon>
        <taxon>Pseudomonadati</taxon>
        <taxon>Pseudomonadota</taxon>
        <taxon>Betaproteobacteria</taxon>
        <taxon>Rhodocyclales</taxon>
        <taxon>Rhodocyclaceae</taxon>
        <taxon>Viridibacterium</taxon>
    </lineage>
</organism>
<keyword evidence="7" id="KW-1185">Reference proteome</keyword>
<reference evidence="7" key="1">
    <citation type="journal article" date="2019" name="Int. J. Syst. Evol. Microbiol.">
        <title>The Global Catalogue of Microorganisms (GCM) 10K type strain sequencing project: providing services to taxonomists for standard genome sequencing and annotation.</title>
        <authorList>
            <consortium name="The Broad Institute Genomics Platform"/>
            <consortium name="The Broad Institute Genome Sequencing Center for Infectious Disease"/>
            <person name="Wu L."/>
            <person name="Ma J."/>
        </authorList>
    </citation>
    <scope>NUCLEOTIDE SEQUENCE [LARGE SCALE GENOMIC DNA]</scope>
    <source>
        <strain evidence="7">JCM 18715</strain>
    </source>
</reference>
<feature type="binding site" evidence="5">
    <location>
        <position position="142"/>
    </location>
    <ligand>
        <name>substrate</name>
    </ligand>
</feature>
<comment type="cofactor">
    <cofactor evidence="1 5">
        <name>Mg(2+)</name>
        <dbReference type="ChEBI" id="CHEBI:18420"/>
    </cofactor>
</comment>
<feature type="binding site" evidence="5">
    <location>
        <position position="44"/>
    </location>
    <ligand>
        <name>substrate</name>
    </ligand>
</feature>
<sequence>MSFKYVTPGVDVPNDIHVVVEIPARADPIKYEIDKDSGAVFVDRFMGTTMYYPCNYGYVPGTISGDGDPVDVLVEAPFALIPGVVIRCRPVGVLHMEDEAGVDSKVLAVPVAKISPLYENVNTYTDLPPLLIRQIEHFFQHYKDLEKGKWVKLLGWEGPDAAKQEIYAGVAAYQATSGHSTD</sequence>
<dbReference type="Gene3D" id="3.90.80.10">
    <property type="entry name" value="Inorganic pyrophosphatase"/>
    <property type="match status" value="1"/>
</dbReference>
<name>A0ABP9Q8A2_9RHOO</name>
<feature type="binding site" evidence="5">
    <location>
        <position position="71"/>
    </location>
    <ligand>
        <name>Mg(2+)</name>
        <dbReference type="ChEBI" id="CHEBI:18420"/>
        <label>2</label>
    </ligand>
</feature>
<gene>
    <name evidence="5 6" type="primary">ppa</name>
    <name evidence="6" type="ORF">GCM10025770_01020</name>
</gene>
<comment type="function">
    <text evidence="5">Catalyzes the hydrolysis of inorganic pyrophosphate (PPi) forming two phosphate ions.</text>
</comment>
<feature type="binding site" evidence="5">
    <location>
        <position position="56"/>
    </location>
    <ligand>
        <name>substrate</name>
    </ligand>
</feature>
<feature type="binding site" evidence="5">
    <location>
        <position position="66"/>
    </location>
    <ligand>
        <name>Mg(2+)</name>
        <dbReference type="ChEBI" id="CHEBI:18420"/>
        <label>1</label>
    </ligand>
</feature>
<evidence type="ECO:0000313" key="7">
    <source>
        <dbReference type="Proteomes" id="UP001500547"/>
    </source>
</evidence>
<evidence type="ECO:0000256" key="1">
    <source>
        <dbReference type="ARBA" id="ARBA00001946"/>
    </source>
</evidence>
<proteinExistence type="inferred from homology"/>
<evidence type="ECO:0000256" key="3">
    <source>
        <dbReference type="ARBA" id="ARBA00022801"/>
    </source>
</evidence>
<comment type="similarity">
    <text evidence="5">Belongs to the PPase family.</text>
</comment>
<feature type="binding site" evidence="5">
    <location>
        <position position="71"/>
    </location>
    <ligand>
        <name>Mg(2+)</name>
        <dbReference type="ChEBI" id="CHEBI:18420"/>
        <label>1</label>
    </ligand>
</feature>
<dbReference type="Proteomes" id="UP001500547">
    <property type="component" value="Unassembled WGS sequence"/>
</dbReference>
<keyword evidence="2 5" id="KW-0479">Metal-binding</keyword>
<dbReference type="EC" id="3.6.1.1" evidence="5"/>
<feature type="binding site" evidence="5">
    <location>
        <position position="103"/>
    </location>
    <ligand>
        <name>Mg(2+)</name>
        <dbReference type="ChEBI" id="CHEBI:18420"/>
        <label>1</label>
    </ligand>
</feature>
<evidence type="ECO:0000256" key="4">
    <source>
        <dbReference type="ARBA" id="ARBA00022842"/>
    </source>
</evidence>
<keyword evidence="3 5" id="KW-0378">Hydrolase</keyword>
<comment type="subcellular location">
    <subcellularLocation>
        <location evidence="5">Cytoplasm</location>
    </subcellularLocation>
</comment>
<dbReference type="CDD" id="cd00412">
    <property type="entry name" value="pyrophosphatase"/>
    <property type="match status" value="1"/>
</dbReference>
<dbReference type="Pfam" id="PF00719">
    <property type="entry name" value="Pyrophosphatase"/>
    <property type="match status" value="1"/>
</dbReference>
<accession>A0ABP9Q8A2</accession>